<keyword evidence="10" id="KW-0482">Metalloprotease</keyword>
<feature type="transmembrane region" description="Helical" evidence="12">
    <location>
        <begin position="331"/>
        <end position="352"/>
    </location>
</feature>
<name>A0A927CFP6_9BACL</name>
<evidence type="ECO:0000256" key="7">
    <source>
        <dbReference type="ARBA" id="ARBA00022801"/>
    </source>
</evidence>
<keyword evidence="5 12" id="KW-0812">Transmembrane</keyword>
<sequence>MKRQTKQNWSIRRAPGAVGTFLLARIKALLRFLQLGKKSGALLSMAVATAIYTWFYQWEFALGVTIMVLVHELGHVVAARQKGIPVTAPFFIPFLGALIMLKRNPRDAETEAYVAMGGPLLGTIGAFVSFLIGLVSGHAMFYAIAYIGFTLNLINLLPIHPLDGGRIASTVTRWLWVAGAAGGLFVVIYLRSYLFFFLWLLFVWDLFSKYVMYRGRTADYSVWGKIEVPYEEIPGEDWMLKPFRENVELPYRAYSDMEGKLWVEIEWEEAGAVKPVKMLEQGLIRSVTGLKVERRWRQSPKMVVLRYQIDYEPHENENYYKVPNAVRWKFGLGYGALAIALFVMLDLVQNLMASEGGFFQSLRK</sequence>
<evidence type="ECO:0000256" key="6">
    <source>
        <dbReference type="ARBA" id="ARBA00022723"/>
    </source>
</evidence>
<dbReference type="AlphaFoldDB" id="A0A927CFP6"/>
<evidence type="ECO:0000259" key="13">
    <source>
        <dbReference type="Pfam" id="PF02163"/>
    </source>
</evidence>
<dbReference type="Proteomes" id="UP000639396">
    <property type="component" value="Unassembled WGS sequence"/>
</dbReference>
<feature type="domain" description="Peptidase M50" evidence="13">
    <location>
        <begin position="139"/>
        <end position="173"/>
    </location>
</feature>
<evidence type="ECO:0000256" key="10">
    <source>
        <dbReference type="ARBA" id="ARBA00023049"/>
    </source>
</evidence>
<gene>
    <name evidence="14" type="ORF">IDH45_27885</name>
</gene>
<evidence type="ECO:0000313" key="14">
    <source>
        <dbReference type="EMBL" id="MBD2865808.1"/>
    </source>
</evidence>
<comment type="caution">
    <text evidence="14">The sequence shown here is derived from an EMBL/GenBank/DDBJ whole genome shotgun (WGS) entry which is preliminary data.</text>
</comment>
<dbReference type="EMBL" id="JACXJA010000047">
    <property type="protein sequence ID" value="MBD2865808.1"/>
    <property type="molecule type" value="Genomic_DNA"/>
</dbReference>
<feature type="transmembrane region" description="Helical" evidence="12">
    <location>
        <begin position="139"/>
        <end position="159"/>
    </location>
</feature>
<comment type="similarity">
    <text evidence="3">Belongs to the peptidase M50B family.</text>
</comment>
<feature type="domain" description="Peptidase M50" evidence="13">
    <location>
        <begin position="60"/>
        <end position="135"/>
    </location>
</feature>
<feature type="transmembrane region" description="Helical" evidence="12">
    <location>
        <begin position="41"/>
        <end position="71"/>
    </location>
</feature>
<accession>A0A927CFP6</accession>
<evidence type="ECO:0000256" key="5">
    <source>
        <dbReference type="ARBA" id="ARBA00022692"/>
    </source>
</evidence>
<dbReference type="PANTHER" id="PTHR39188">
    <property type="entry name" value="MEMBRANE-ASSOCIATED ZINC METALLOPROTEASE M50B"/>
    <property type="match status" value="1"/>
</dbReference>
<dbReference type="CDD" id="cd06160">
    <property type="entry name" value="S2P-M50_like_2"/>
    <property type="match status" value="1"/>
</dbReference>
<dbReference type="GO" id="GO:0008237">
    <property type="term" value="F:metallopeptidase activity"/>
    <property type="evidence" value="ECO:0007669"/>
    <property type="project" value="UniProtKB-KW"/>
</dbReference>
<dbReference type="InterPro" id="IPR008915">
    <property type="entry name" value="Peptidase_M50"/>
</dbReference>
<evidence type="ECO:0000256" key="2">
    <source>
        <dbReference type="ARBA" id="ARBA00004141"/>
    </source>
</evidence>
<dbReference type="GO" id="GO:0016020">
    <property type="term" value="C:membrane"/>
    <property type="evidence" value="ECO:0007669"/>
    <property type="project" value="UniProtKB-SubCell"/>
</dbReference>
<evidence type="ECO:0000256" key="1">
    <source>
        <dbReference type="ARBA" id="ARBA00001947"/>
    </source>
</evidence>
<proteinExistence type="inferred from homology"/>
<keyword evidence="6" id="KW-0479">Metal-binding</keyword>
<evidence type="ECO:0000256" key="8">
    <source>
        <dbReference type="ARBA" id="ARBA00022833"/>
    </source>
</evidence>
<keyword evidence="8" id="KW-0862">Zinc</keyword>
<evidence type="ECO:0000256" key="12">
    <source>
        <dbReference type="SAM" id="Phobius"/>
    </source>
</evidence>
<evidence type="ECO:0000256" key="3">
    <source>
        <dbReference type="ARBA" id="ARBA00007931"/>
    </source>
</evidence>
<organism evidence="14 15">
    <name type="scientific">Paenibacillus oceani</name>
    <dbReference type="NCBI Taxonomy" id="2772510"/>
    <lineage>
        <taxon>Bacteria</taxon>
        <taxon>Bacillati</taxon>
        <taxon>Bacillota</taxon>
        <taxon>Bacilli</taxon>
        <taxon>Bacillales</taxon>
        <taxon>Paenibacillaceae</taxon>
        <taxon>Paenibacillus</taxon>
    </lineage>
</organism>
<protein>
    <submittedName>
        <fullName evidence="14">Site-2 protease family protein</fullName>
    </submittedName>
</protein>
<keyword evidence="15" id="KW-1185">Reference proteome</keyword>
<comment type="subcellular location">
    <subcellularLocation>
        <location evidence="2">Membrane</location>
        <topology evidence="2">Multi-pass membrane protein</topology>
    </subcellularLocation>
</comment>
<feature type="transmembrane region" description="Helical" evidence="12">
    <location>
        <begin position="113"/>
        <end position="133"/>
    </location>
</feature>
<dbReference type="Pfam" id="PF02163">
    <property type="entry name" value="Peptidase_M50"/>
    <property type="match status" value="2"/>
</dbReference>
<evidence type="ECO:0000256" key="11">
    <source>
        <dbReference type="ARBA" id="ARBA00023136"/>
    </source>
</evidence>
<evidence type="ECO:0000313" key="15">
    <source>
        <dbReference type="Proteomes" id="UP000639396"/>
    </source>
</evidence>
<comment type="cofactor">
    <cofactor evidence="1">
        <name>Zn(2+)</name>
        <dbReference type="ChEBI" id="CHEBI:29105"/>
    </cofactor>
</comment>
<keyword evidence="9 12" id="KW-1133">Transmembrane helix</keyword>
<keyword evidence="11 12" id="KW-0472">Membrane</keyword>
<evidence type="ECO:0000256" key="9">
    <source>
        <dbReference type="ARBA" id="ARBA00022989"/>
    </source>
</evidence>
<dbReference type="RefSeq" id="WP_190931428.1">
    <property type="nucleotide sequence ID" value="NZ_JACXJA010000047.1"/>
</dbReference>
<dbReference type="GO" id="GO:0046872">
    <property type="term" value="F:metal ion binding"/>
    <property type="evidence" value="ECO:0007669"/>
    <property type="project" value="UniProtKB-KW"/>
</dbReference>
<dbReference type="GO" id="GO:0006508">
    <property type="term" value="P:proteolysis"/>
    <property type="evidence" value="ECO:0007669"/>
    <property type="project" value="UniProtKB-KW"/>
</dbReference>
<evidence type="ECO:0000256" key="4">
    <source>
        <dbReference type="ARBA" id="ARBA00022670"/>
    </source>
</evidence>
<keyword evidence="4 14" id="KW-0645">Protease</keyword>
<keyword evidence="7" id="KW-0378">Hydrolase</keyword>
<feature type="transmembrane region" description="Helical" evidence="12">
    <location>
        <begin position="83"/>
        <end position="101"/>
    </location>
</feature>
<reference evidence="14" key="1">
    <citation type="submission" date="2020-09" db="EMBL/GenBank/DDBJ databases">
        <title>A novel bacterium of genus Paenibacillus, isolated from South China Sea.</title>
        <authorList>
            <person name="Huang H."/>
            <person name="Mo K."/>
            <person name="Hu Y."/>
        </authorList>
    </citation>
    <scope>NUCLEOTIDE SEQUENCE</scope>
    <source>
        <strain evidence="14">IB182363</strain>
    </source>
</reference>
<dbReference type="PANTHER" id="PTHR39188:SF3">
    <property type="entry name" value="STAGE IV SPORULATION PROTEIN FB"/>
    <property type="match status" value="1"/>
</dbReference>